<keyword evidence="1" id="KW-0472">Membrane</keyword>
<dbReference type="EMBL" id="CP003944">
    <property type="protein sequence ID" value="AFZ49333.1"/>
    <property type="molecule type" value="Genomic_DNA"/>
</dbReference>
<protein>
    <recommendedName>
        <fullName evidence="4">Phosphate ABC transporter permease</fullName>
    </recommendedName>
</protein>
<feature type="transmembrane region" description="Helical" evidence="1">
    <location>
        <begin position="57"/>
        <end position="79"/>
    </location>
</feature>
<accession>K9YTA2</accession>
<keyword evidence="1" id="KW-0812">Transmembrane</keyword>
<name>K9YTA2_DACS8</name>
<proteinExistence type="predicted"/>
<reference evidence="2" key="1">
    <citation type="submission" date="2012-04" db="EMBL/GenBank/DDBJ databases">
        <title>Finished genome of Dactylococcopsis salina PCC 8305.</title>
        <authorList>
            <consortium name="US DOE Joint Genome Institute"/>
            <person name="Gugger M."/>
            <person name="Coursin T."/>
            <person name="Rippka R."/>
            <person name="Tandeau De Marsac N."/>
            <person name="Huntemann M."/>
            <person name="Wei C.-L."/>
            <person name="Han J."/>
            <person name="Detter J.C."/>
            <person name="Han C."/>
            <person name="Tapia R."/>
            <person name="Daligault H."/>
            <person name="Chen A."/>
            <person name="Krypides N."/>
            <person name="Mavromatis K."/>
            <person name="Markowitz V."/>
            <person name="Szeto E."/>
            <person name="Ivanova N."/>
            <person name="Ovchinnikova G."/>
            <person name="Pagani I."/>
            <person name="Pati A."/>
            <person name="Goodwin L."/>
            <person name="Peters L."/>
            <person name="Pitluck S."/>
            <person name="Woyke T."/>
            <person name="Kerfeld C."/>
        </authorList>
    </citation>
    <scope>NUCLEOTIDE SEQUENCE [LARGE SCALE GENOMIC DNA]</scope>
    <source>
        <strain evidence="2">PCC 8305</strain>
    </source>
</reference>
<dbReference type="AlphaFoldDB" id="K9YTA2"/>
<evidence type="ECO:0000313" key="2">
    <source>
        <dbReference type="EMBL" id="AFZ49333.1"/>
    </source>
</evidence>
<sequence>MLVPITRKKFEQLIPFTATAEQYRYYAGEWPDFLRKLLISFVGVVVIWLLGEITRSGGATTSLFCAIAGLYWLWSPVYWATRRNSTYRRFPYSGFWRGRVLEVFVSEELVGTEETVNEQGELVIVENRERRINLQVGDKSGFEIQIQAPLRRLHRNIKTGQVVELLVLSKDPDLARISKISDAYLPQLDLWVSNYPVLRRDTFIEVSLELRKPARRSYSRKR</sequence>
<dbReference type="KEGG" id="dsl:Dacsa_0551"/>
<feature type="transmembrane region" description="Helical" evidence="1">
    <location>
        <begin position="33"/>
        <end position="51"/>
    </location>
</feature>
<gene>
    <name evidence="2" type="ORF">Dacsa_0551</name>
</gene>
<keyword evidence="1" id="KW-1133">Transmembrane helix</keyword>
<dbReference type="HOGENOM" id="CLU_101804_0_0_3"/>
<organism evidence="2 3">
    <name type="scientific">Dactylococcopsis salina (strain PCC 8305)</name>
    <name type="common">Myxobactron salinum</name>
    <dbReference type="NCBI Taxonomy" id="13035"/>
    <lineage>
        <taxon>Bacteria</taxon>
        <taxon>Bacillati</taxon>
        <taxon>Cyanobacteriota</taxon>
        <taxon>Cyanophyceae</taxon>
        <taxon>Nodosilineales</taxon>
        <taxon>Cymatolegaceae</taxon>
        <taxon>Dactylococcopsis</taxon>
    </lineage>
</organism>
<evidence type="ECO:0000313" key="3">
    <source>
        <dbReference type="Proteomes" id="UP000010482"/>
    </source>
</evidence>
<evidence type="ECO:0000256" key="1">
    <source>
        <dbReference type="SAM" id="Phobius"/>
    </source>
</evidence>
<dbReference type="Proteomes" id="UP000010482">
    <property type="component" value="Chromosome"/>
</dbReference>
<dbReference type="eggNOG" id="ENOG502ZBTP">
    <property type="taxonomic scope" value="Bacteria"/>
</dbReference>
<keyword evidence="3" id="KW-1185">Reference proteome</keyword>
<dbReference type="STRING" id="13035.Dacsa_0551"/>
<dbReference type="PATRIC" id="fig|13035.3.peg.624"/>
<evidence type="ECO:0008006" key="4">
    <source>
        <dbReference type="Google" id="ProtNLM"/>
    </source>
</evidence>
<dbReference type="OrthoDB" id="459934at2"/>